<feature type="domain" description="RRM" evidence="9">
    <location>
        <begin position="400"/>
        <end position="485"/>
    </location>
</feature>
<dbReference type="FunFam" id="3.30.70.330:FF:000329">
    <property type="entry name" value="splicing factor U2AF-associated protein 2"/>
    <property type="match status" value="1"/>
</dbReference>
<keyword evidence="4 6" id="KW-0694">RNA-binding</keyword>
<dbReference type="InterPro" id="IPR025640">
    <property type="entry name" value="GYF_2"/>
</dbReference>
<evidence type="ECO:0000256" key="7">
    <source>
        <dbReference type="SAM" id="Coils"/>
    </source>
</evidence>
<organism evidence="10 11">
    <name type="scientific">Chlamydomonas eustigma</name>
    <dbReference type="NCBI Taxonomy" id="1157962"/>
    <lineage>
        <taxon>Eukaryota</taxon>
        <taxon>Viridiplantae</taxon>
        <taxon>Chlorophyta</taxon>
        <taxon>core chlorophytes</taxon>
        <taxon>Chlorophyceae</taxon>
        <taxon>CS clade</taxon>
        <taxon>Chlamydomonadales</taxon>
        <taxon>Chlamydomonadaceae</taxon>
        <taxon>Chlamydomonas</taxon>
    </lineage>
</organism>
<dbReference type="OrthoDB" id="10258585at2759"/>
<evidence type="ECO:0000256" key="3">
    <source>
        <dbReference type="ARBA" id="ARBA00022737"/>
    </source>
</evidence>
<evidence type="ECO:0000256" key="6">
    <source>
        <dbReference type="PROSITE-ProRule" id="PRU00176"/>
    </source>
</evidence>
<keyword evidence="5" id="KW-0508">mRNA splicing</keyword>
<dbReference type="InterPro" id="IPR035445">
    <property type="entry name" value="GYF-like_dom_sf"/>
</dbReference>
<keyword evidence="2" id="KW-0507">mRNA processing</keyword>
<comment type="caution">
    <text evidence="10">The sequence shown here is derived from an EMBL/GenBank/DDBJ whole genome shotgun (WGS) entry which is preliminary data.</text>
</comment>
<evidence type="ECO:0000313" key="11">
    <source>
        <dbReference type="Proteomes" id="UP000232323"/>
    </source>
</evidence>
<feature type="domain" description="RRM" evidence="9">
    <location>
        <begin position="269"/>
        <end position="357"/>
    </location>
</feature>
<dbReference type="SUPFAM" id="SSF55277">
    <property type="entry name" value="GYF domain"/>
    <property type="match status" value="1"/>
</dbReference>
<dbReference type="FunFam" id="3.30.70.330:FF:000105">
    <property type="entry name" value="HIV Tat-specific factor 1 homolog"/>
    <property type="match status" value="1"/>
</dbReference>
<dbReference type="PANTHER" id="PTHR15608">
    <property type="entry name" value="SPLICING FACTOR U2AF-ASSOCIATED PROTEIN 2"/>
    <property type="match status" value="1"/>
</dbReference>
<evidence type="ECO:0000313" key="10">
    <source>
        <dbReference type="EMBL" id="GAX77606.1"/>
    </source>
</evidence>
<keyword evidence="7" id="KW-0175">Coiled coil</keyword>
<feature type="compositionally biased region" description="Basic and acidic residues" evidence="8">
    <location>
        <begin position="202"/>
        <end position="222"/>
    </location>
</feature>
<feature type="region of interest" description="Disordered" evidence="8">
    <location>
        <begin position="196"/>
        <end position="255"/>
    </location>
</feature>
<dbReference type="InterPro" id="IPR034392">
    <property type="entry name" value="TatSF1-like_RRM1"/>
</dbReference>
<dbReference type="STRING" id="1157962.A0A250X3H5"/>
<reference evidence="10 11" key="1">
    <citation type="submission" date="2017-08" db="EMBL/GenBank/DDBJ databases">
        <title>Acidophilic green algal genome provides insights into adaptation to an acidic environment.</title>
        <authorList>
            <person name="Hirooka S."/>
            <person name="Hirose Y."/>
            <person name="Kanesaki Y."/>
            <person name="Higuchi S."/>
            <person name="Fujiwara T."/>
            <person name="Onuma R."/>
            <person name="Era A."/>
            <person name="Ohbayashi R."/>
            <person name="Uzuka A."/>
            <person name="Nozaki H."/>
            <person name="Yoshikawa H."/>
            <person name="Miyagishima S.Y."/>
        </authorList>
    </citation>
    <scope>NUCLEOTIDE SEQUENCE [LARGE SCALE GENOMIC DNA]</scope>
    <source>
        <strain evidence="10 11">NIES-2499</strain>
    </source>
</reference>
<name>A0A250X3H5_9CHLO</name>
<dbReference type="CDD" id="cd12282">
    <property type="entry name" value="RRM2_TatSF1_like"/>
    <property type="match status" value="1"/>
</dbReference>
<dbReference type="GO" id="GO:0005684">
    <property type="term" value="C:U2-type spliceosomal complex"/>
    <property type="evidence" value="ECO:0007669"/>
    <property type="project" value="TreeGrafter"/>
</dbReference>
<dbReference type="InterPro" id="IPR035979">
    <property type="entry name" value="RBD_domain_sf"/>
</dbReference>
<dbReference type="SUPFAM" id="SSF54928">
    <property type="entry name" value="RNA-binding domain, RBD"/>
    <property type="match status" value="1"/>
</dbReference>
<dbReference type="Proteomes" id="UP000232323">
    <property type="component" value="Unassembled WGS sequence"/>
</dbReference>
<dbReference type="Gene3D" id="3.30.70.330">
    <property type="match status" value="2"/>
</dbReference>
<dbReference type="PROSITE" id="PS50102">
    <property type="entry name" value="RRM"/>
    <property type="match status" value="2"/>
</dbReference>
<evidence type="ECO:0000256" key="1">
    <source>
        <dbReference type="ARBA" id="ARBA00007747"/>
    </source>
</evidence>
<gene>
    <name evidence="10" type="ORF">CEUSTIGMA_g5050.t1</name>
</gene>
<keyword evidence="3" id="KW-0677">Repeat</keyword>
<dbReference type="PANTHER" id="PTHR15608:SF0">
    <property type="entry name" value="HIV TAT-SPECIFIC FACTOR 1"/>
    <property type="match status" value="1"/>
</dbReference>
<proteinExistence type="inferred from homology"/>
<dbReference type="SMART" id="SM00360">
    <property type="entry name" value="RRM"/>
    <property type="match status" value="2"/>
</dbReference>
<dbReference type="InterPro" id="IPR000504">
    <property type="entry name" value="RRM_dom"/>
</dbReference>
<protein>
    <recommendedName>
        <fullName evidence="9">RRM domain-containing protein</fullName>
    </recommendedName>
</protein>
<dbReference type="GO" id="GO:0003723">
    <property type="term" value="F:RNA binding"/>
    <property type="evidence" value="ECO:0007669"/>
    <property type="project" value="UniProtKB-UniRule"/>
</dbReference>
<evidence type="ECO:0000256" key="8">
    <source>
        <dbReference type="SAM" id="MobiDB-lite"/>
    </source>
</evidence>
<feature type="coiled-coil region" evidence="7">
    <location>
        <begin position="494"/>
        <end position="526"/>
    </location>
</feature>
<evidence type="ECO:0000256" key="4">
    <source>
        <dbReference type="ARBA" id="ARBA00022884"/>
    </source>
</evidence>
<dbReference type="InterPro" id="IPR034393">
    <property type="entry name" value="TatSF1-like"/>
</dbReference>
<accession>A0A250X3H5</accession>
<evidence type="ECO:0000256" key="5">
    <source>
        <dbReference type="ARBA" id="ARBA00023187"/>
    </source>
</evidence>
<evidence type="ECO:0000259" key="9">
    <source>
        <dbReference type="PROSITE" id="PS50102"/>
    </source>
</evidence>
<dbReference type="Pfam" id="PF14237">
    <property type="entry name" value="GYF_2"/>
    <property type="match status" value="1"/>
</dbReference>
<evidence type="ECO:0000256" key="2">
    <source>
        <dbReference type="ARBA" id="ARBA00022664"/>
    </source>
</evidence>
<dbReference type="AlphaFoldDB" id="A0A250X3H5"/>
<dbReference type="CDD" id="cd12281">
    <property type="entry name" value="RRM1_TatSF1_like"/>
    <property type="match status" value="1"/>
</dbReference>
<dbReference type="GO" id="GO:0000398">
    <property type="term" value="P:mRNA splicing, via spliceosome"/>
    <property type="evidence" value="ECO:0007669"/>
    <property type="project" value="InterPro"/>
</dbReference>
<feature type="compositionally biased region" description="Basic and acidic residues" evidence="8">
    <location>
        <begin position="231"/>
        <end position="247"/>
    </location>
</feature>
<dbReference type="Pfam" id="PF00076">
    <property type="entry name" value="RRM_1"/>
    <property type="match status" value="2"/>
</dbReference>
<dbReference type="EMBL" id="BEGY01000026">
    <property type="protein sequence ID" value="GAX77606.1"/>
    <property type="molecule type" value="Genomic_DNA"/>
</dbReference>
<keyword evidence="11" id="KW-1185">Reference proteome</keyword>
<dbReference type="GO" id="GO:0005686">
    <property type="term" value="C:U2 snRNP"/>
    <property type="evidence" value="ECO:0007669"/>
    <property type="project" value="TreeGrafter"/>
</dbReference>
<comment type="similarity">
    <text evidence="1">Belongs to the HTATSF1 family.</text>
</comment>
<dbReference type="InterPro" id="IPR012677">
    <property type="entry name" value="Nucleotide-bd_a/b_plait_sf"/>
</dbReference>
<sequence length="528" mass="58276">MATPEKGWYYVPPGGQPLGPFDEKSLQGFVVGGQIDVTTCVWREGCDSWLPIAHVDELKEVLEAALASTHVKKSASKRKKPLGPADADLDAFKAEIEALESTEKIGENAEADYVSGLQEGEAPASPDEKEFEDDDGTWYIWSSSLRKFVPRELTETVATAYEDMVFIGEEEVIPTVEAAKAAEAAQEAALEAALEGRGAKRQKGEGKQFKNKEDAGALERIDSPAPVANHSEPDNAHEADKDVEGKKGSGKGQAAPKQSAAWFDLKVNTSVYVTGLPEDVTQDEMVQVFSKYGVIKEDERAQPRIKIYKDKATGMPKGDALVTYLKEPSVNLAIQMLDQTPFRFGMGTNMSVSMAKFEMKGEAFQPKQSNAKKNKKAQLEKLEKRLAWGGFDDKQPADKVTVILKHMFTPDEFLENFMLAEELESDVRAECGKLGAVEKLRLFKSNPEGVISIKFKDAEAAQKCITLMNGRWFGGRQLVAQLYDGVTNYAHKVVESWEEQEARLEKFAAELEAQEAEEAKQETMNKAS</sequence>